<dbReference type="Pfam" id="PF13919">
    <property type="entry name" value="ASXH"/>
    <property type="match status" value="1"/>
</dbReference>
<reference evidence="3" key="1">
    <citation type="submission" date="2023-01" db="EMBL/GenBank/DDBJ databases">
        <authorList>
            <person name="Van Ghelder C."/>
            <person name="Rancurel C."/>
        </authorList>
    </citation>
    <scope>NUCLEOTIDE SEQUENCE</scope>
    <source>
        <strain evidence="3">CNCM I-4278</strain>
    </source>
</reference>
<comment type="caution">
    <text evidence="3">The sequence shown here is derived from an EMBL/GenBank/DDBJ whole genome shotgun (WGS) entry which is preliminary data.</text>
</comment>
<name>A0A9W4XQE8_9PLEO</name>
<protein>
    <recommendedName>
        <fullName evidence="2">ASX DEUBAD domain-containing protein</fullName>
    </recommendedName>
</protein>
<feature type="compositionally biased region" description="Low complexity" evidence="1">
    <location>
        <begin position="172"/>
        <end position="187"/>
    </location>
</feature>
<gene>
    <name evidence="3" type="ORF">PDIGIT_LOCUS6684</name>
</gene>
<feature type="region of interest" description="Disordered" evidence="1">
    <location>
        <begin position="41"/>
        <end position="128"/>
    </location>
</feature>
<accession>A0A9W4XQE8</accession>
<sequence length="256" mass="27862">MSSVQGENSETSPLSSPATSLDTPPSAWYGKKLAEATAETATVNAIAQVDTPSGKGNNKKRRLSSPVKSNTTRTKKPKVTPPTPVSSRPSRVRKAPVRFAEESVSTPPKKSRGTAVPRKPRSKVFDPEYVTTNPKSRITKTDLYHLLMEPSAWNNLTAPQHQRVMSLLPPSASFHPVSSSSSASGSGDTPLFPRPEILGSCSDMFRTDVAKFQEELEAGQLTKTWQASATQAILDRAEGKFDVWKAAEAELWWGQK</sequence>
<evidence type="ECO:0000313" key="3">
    <source>
        <dbReference type="EMBL" id="CAI6333636.1"/>
    </source>
</evidence>
<dbReference type="AlphaFoldDB" id="A0A9W4XQE8"/>
<feature type="region of interest" description="Disordered" evidence="1">
    <location>
        <begin position="1"/>
        <end position="27"/>
    </location>
</feature>
<evidence type="ECO:0000256" key="1">
    <source>
        <dbReference type="SAM" id="MobiDB-lite"/>
    </source>
</evidence>
<dbReference type="Proteomes" id="UP001152607">
    <property type="component" value="Unassembled WGS sequence"/>
</dbReference>
<evidence type="ECO:0000313" key="4">
    <source>
        <dbReference type="Proteomes" id="UP001152607"/>
    </source>
</evidence>
<keyword evidence="4" id="KW-1185">Reference proteome</keyword>
<proteinExistence type="predicted"/>
<feature type="domain" description="ASX DEUBAD" evidence="2">
    <location>
        <begin position="118"/>
        <end position="255"/>
    </location>
</feature>
<organism evidence="3 4">
    <name type="scientific">Periconia digitata</name>
    <dbReference type="NCBI Taxonomy" id="1303443"/>
    <lineage>
        <taxon>Eukaryota</taxon>
        <taxon>Fungi</taxon>
        <taxon>Dikarya</taxon>
        <taxon>Ascomycota</taxon>
        <taxon>Pezizomycotina</taxon>
        <taxon>Dothideomycetes</taxon>
        <taxon>Pleosporomycetidae</taxon>
        <taxon>Pleosporales</taxon>
        <taxon>Massarineae</taxon>
        <taxon>Periconiaceae</taxon>
        <taxon>Periconia</taxon>
    </lineage>
</organism>
<feature type="region of interest" description="Disordered" evidence="1">
    <location>
        <begin position="172"/>
        <end position="191"/>
    </location>
</feature>
<dbReference type="OrthoDB" id="2289918at2759"/>
<feature type="compositionally biased region" description="Polar residues" evidence="1">
    <location>
        <begin position="1"/>
        <end position="23"/>
    </location>
</feature>
<dbReference type="EMBL" id="CAOQHR010000004">
    <property type="protein sequence ID" value="CAI6333636.1"/>
    <property type="molecule type" value="Genomic_DNA"/>
</dbReference>
<evidence type="ECO:0000259" key="2">
    <source>
        <dbReference type="Pfam" id="PF13919"/>
    </source>
</evidence>
<dbReference type="InterPro" id="IPR028020">
    <property type="entry name" value="ASX_DEUBAD_dom"/>
</dbReference>